<dbReference type="InterPro" id="IPR020103">
    <property type="entry name" value="PsdUridine_synth_cat_dom_sf"/>
</dbReference>
<evidence type="ECO:0000256" key="7">
    <source>
        <dbReference type="RuleBase" id="RU003792"/>
    </source>
</evidence>
<dbReference type="InterPro" id="IPR001406">
    <property type="entry name" value="PsdUridine_synth_TruA"/>
</dbReference>
<dbReference type="AlphaFoldDB" id="A0AAW3T3G5"/>
<dbReference type="GO" id="GO:0031119">
    <property type="term" value="P:tRNA pseudouridine synthesis"/>
    <property type="evidence" value="ECO:0007669"/>
    <property type="project" value="UniProtKB-UniRule"/>
</dbReference>
<comment type="caution">
    <text evidence="9">The sequence shown here is derived from an EMBL/GenBank/DDBJ whole genome shotgun (WGS) entry which is preliminary data.</text>
</comment>
<sequence length="295" mass="31982">MSETGVRLRLDIAYDGAAFSGWARQPGLRTVQGALETALATVFTRWGEPPQLTVAGRTDAGVHATGQVAHLDLSAEQWDALRGKRGSWRSPLDGLVKRVNGIAAPEGDVVVTRASVAPDGFDARFSPLWRRYSYRIADADAPRDPRRRGHTVWHPTRLDPAAMERGALRLLGLHDFATFCKPREGATTIRTLQEFRWDREPDGVLVARLQADAFCHSMVRAMVGATIAVGEGRFGADRLEELRVAETRTSEFKVAPAKGLTLTEVGYPADDELAARASQTRARRGAADGGGTVGG</sequence>
<gene>
    <name evidence="4" type="primary">truA</name>
    <name evidence="9" type="ORF">FHW23_000310</name>
</gene>
<dbReference type="PIRSF" id="PIRSF001430">
    <property type="entry name" value="tRNA_psdUrid_synth"/>
    <property type="match status" value="1"/>
</dbReference>
<comment type="caution">
    <text evidence="4">Lacks conserved residue(s) required for the propagation of feature annotation.</text>
</comment>
<dbReference type="InterPro" id="IPR020094">
    <property type="entry name" value="TruA/RsuA/RluB/E/F_N"/>
</dbReference>
<evidence type="ECO:0000313" key="10">
    <source>
        <dbReference type="Proteomes" id="UP000590225"/>
    </source>
</evidence>
<keyword evidence="3 4" id="KW-0413">Isomerase</keyword>
<keyword evidence="2 4" id="KW-0819">tRNA processing</keyword>
<dbReference type="CDD" id="cd02570">
    <property type="entry name" value="PseudoU_synth_EcTruA"/>
    <property type="match status" value="1"/>
</dbReference>
<dbReference type="PANTHER" id="PTHR11142:SF0">
    <property type="entry name" value="TRNA PSEUDOURIDINE SYNTHASE-LIKE 1"/>
    <property type="match status" value="1"/>
</dbReference>
<reference evidence="9 10" key="1">
    <citation type="submission" date="2020-07" db="EMBL/GenBank/DDBJ databases">
        <title>Above-ground endophytic microbial communities from plants in different locations in the United States.</title>
        <authorList>
            <person name="Frank C."/>
        </authorList>
    </citation>
    <scope>NUCLEOTIDE SEQUENCE [LARGE SCALE GENOMIC DNA]</scope>
    <source>
        <strain evidence="9 10">WPL5_2</strain>
    </source>
</reference>
<feature type="binding site" evidence="4 6">
    <location>
        <position position="132"/>
    </location>
    <ligand>
        <name>substrate</name>
    </ligand>
</feature>
<dbReference type="Proteomes" id="UP000590225">
    <property type="component" value="Unassembled WGS sequence"/>
</dbReference>
<feature type="active site" description="Nucleophile" evidence="4 5">
    <location>
        <position position="59"/>
    </location>
</feature>
<accession>A0AAW3T3G5</accession>
<name>A0AAW3T3G5_9MICO</name>
<dbReference type="Gene3D" id="3.30.70.580">
    <property type="entry name" value="Pseudouridine synthase I, catalytic domain, N-terminal subdomain"/>
    <property type="match status" value="1"/>
</dbReference>
<dbReference type="Gene3D" id="3.30.70.660">
    <property type="entry name" value="Pseudouridine synthase I, catalytic domain, C-terminal subdomain"/>
    <property type="match status" value="1"/>
</dbReference>
<dbReference type="PANTHER" id="PTHR11142">
    <property type="entry name" value="PSEUDOURIDYLATE SYNTHASE"/>
    <property type="match status" value="1"/>
</dbReference>
<dbReference type="HAMAP" id="MF_00171">
    <property type="entry name" value="TruA"/>
    <property type="match status" value="1"/>
</dbReference>
<evidence type="ECO:0000259" key="8">
    <source>
        <dbReference type="Pfam" id="PF01416"/>
    </source>
</evidence>
<evidence type="ECO:0000256" key="4">
    <source>
        <dbReference type="HAMAP-Rule" id="MF_00171"/>
    </source>
</evidence>
<dbReference type="InterPro" id="IPR020095">
    <property type="entry name" value="PsdUridine_synth_TruA_C"/>
</dbReference>
<comment type="similarity">
    <text evidence="1 4 7">Belongs to the tRNA pseudouridine synthase TruA family.</text>
</comment>
<dbReference type="InterPro" id="IPR020097">
    <property type="entry name" value="PsdUridine_synth_TruA_a/b_dom"/>
</dbReference>
<dbReference type="NCBIfam" id="TIGR00071">
    <property type="entry name" value="hisT_truA"/>
    <property type="match status" value="1"/>
</dbReference>
<proteinExistence type="inferred from homology"/>
<dbReference type="Pfam" id="PF01416">
    <property type="entry name" value="PseudoU_synth_1"/>
    <property type="match status" value="1"/>
</dbReference>
<feature type="domain" description="Pseudouridine synthase I TruA alpha/beta" evidence="8">
    <location>
        <begin position="169"/>
        <end position="268"/>
    </location>
</feature>
<evidence type="ECO:0000256" key="5">
    <source>
        <dbReference type="PIRSR" id="PIRSR001430-1"/>
    </source>
</evidence>
<dbReference type="GO" id="GO:0003723">
    <property type="term" value="F:RNA binding"/>
    <property type="evidence" value="ECO:0007669"/>
    <property type="project" value="InterPro"/>
</dbReference>
<evidence type="ECO:0000256" key="1">
    <source>
        <dbReference type="ARBA" id="ARBA00009375"/>
    </source>
</evidence>
<comment type="function">
    <text evidence="4">Formation of pseudouridine at positions 38, 39 and 40 in the anticodon stem and loop of transfer RNAs.</text>
</comment>
<organism evidence="9 10">
    <name type="scientific">Curtobacterium pusillum</name>
    <dbReference type="NCBI Taxonomy" id="69373"/>
    <lineage>
        <taxon>Bacteria</taxon>
        <taxon>Bacillati</taxon>
        <taxon>Actinomycetota</taxon>
        <taxon>Actinomycetes</taxon>
        <taxon>Micrococcales</taxon>
        <taxon>Microbacteriaceae</taxon>
        <taxon>Curtobacterium</taxon>
    </lineage>
</organism>
<dbReference type="RefSeq" id="WP_182514950.1">
    <property type="nucleotide sequence ID" value="NZ_JACGXP010000001.1"/>
</dbReference>
<comment type="catalytic activity">
    <reaction evidence="4 7">
        <text>uridine(38/39/40) in tRNA = pseudouridine(38/39/40) in tRNA</text>
        <dbReference type="Rhea" id="RHEA:22376"/>
        <dbReference type="Rhea" id="RHEA-COMP:10085"/>
        <dbReference type="Rhea" id="RHEA-COMP:10087"/>
        <dbReference type="ChEBI" id="CHEBI:65314"/>
        <dbReference type="ChEBI" id="CHEBI:65315"/>
        <dbReference type="EC" id="5.4.99.12"/>
    </reaction>
</comment>
<evidence type="ECO:0000256" key="3">
    <source>
        <dbReference type="ARBA" id="ARBA00023235"/>
    </source>
</evidence>
<protein>
    <recommendedName>
        <fullName evidence="4">tRNA pseudouridine synthase A</fullName>
        <ecNumber evidence="4">5.4.99.12</ecNumber>
    </recommendedName>
    <alternativeName>
        <fullName evidence="4">tRNA pseudouridine(38-40) synthase</fullName>
    </alternativeName>
    <alternativeName>
        <fullName evidence="4">tRNA pseudouridylate synthase I</fullName>
    </alternativeName>
    <alternativeName>
        <fullName evidence="4">tRNA-uridine isomerase I</fullName>
    </alternativeName>
</protein>
<evidence type="ECO:0000313" key="9">
    <source>
        <dbReference type="EMBL" id="MBA8989078.1"/>
    </source>
</evidence>
<evidence type="ECO:0000256" key="6">
    <source>
        <dbReference type="PIRSR" id="PIRSR001430-2"/>
    </source>
</evidence>
<dbReference type="EC" id="5.4.99.12" evidence="4"/>
<dbReference type="SUPFAM" id="SSF55120">
    <property type="entry name" value="Pseudouridine synthase"/>
    <property type="match status" value="1"/>
</dbReference>
<dbReference type="EMBL" id="JACGXP010000001">
    <property type="protein sequence ID" value="MBA8989078.1"/>
    <property type="molecule type" value="Genomic_DNA"/>
</dbReference>
<comment type="subunit">
    <text evidence="4">Homodimer.</text>
</comment>
<dbReference type="GO" id="GO:0160147">
    <property type="term" value="F:tRNA pseudouridine(38-40) synthase activity"/>
    <property type="evidence" value="ECO:0007669"/>
    <property type="project" value="UniProtKB-EC"/>
</dbReference>
<evidence type="ECO:0000256" key="2">
    <source>
        <dbReference type="ARBA" id="ARBA00022694"/>
    </source>
</evidence>